<protein>
    <recommendedName>
        <fullName evidence="3">Class II aldolase/adducin N-terminal domain-containing protein</fullName>
    </recommendedName>
</protein>
<dbReference type="Gene3D" id="3.40.225.10">
    <property type="entry name" value="Class II aldolase/adducin N-terminal domain"/>
    <property type="match status" value="1"/>
</dbReference>
<dbReference type="InterPro" id="IPR001303">
    <property type="entry name" value="Aldolase_II/adducin_N"/>
</dbReference>
<accession>A0ABP4JIW6</accession>
<evidence type="ECO:0000256" key="1">
    <source>
        <dbReference type="ARBA" id="ARBA00022723"/>
    </source>
</evidence>
<sequence>MPLGIADALLRLAHDVGEPRRELAILAEGNVSARLDDERMLVKATGSSLADARPDDLVECRFAPILELLDDPTAFEGGAGDARVADALMAARVDPAAKRPSVEALLHAVVLTSGAAAACHTHPVAANALLCSDRAELLAAGALFPDQIVVLGTRSLLVHYVDPGLTLGRLMRVELRAFADRHGALPKVVWLQNHGIFAIGASPAECLRITEMADKFARILLGALAAGEPRFLPDDVLDRIDGRDDEHLRRALLDTAR</sequence>
<dbReference type="InterPro" id="IPR036409">
    <property type="entry name" value="Aldolase_II/adducin_N_sf"/>
</dbReference>
<gene>
    <name evidence="4" type="ORF">GCM10009640_16840</name>
</gene>
<dbReference type="Pfam" id="PF00596">
    <property type="entry name" value="Aldolase_II"/>
    <property type="match status" value="1"/>
</dbReference>
<evidence type="ECO:0000313" key="4">
    <source>
        <dbReference type="EMBL" id="GAA1423074.1"/>
    </source>
</evidence>
<dbReference type="Proteomes" id="UP001501266">
    <property type="component" value="Unassembled WGS sequence"/>
</dbReference>
<organism evidence="4 5">
    <name type="scientific">Agrococcus citreus</name>
    <dbReference type="NCBI Taxonomy" id="84643"/>
    <lineage>
        <taxon>Bacteria</taxon>
        <taxon>Bacillati</taxon>
        <taxon>Actinomycetota</taxon>
        <taxon>Actinomycetes</taxon>
        <taxon>Micrococcales</taxon>
        <taxon>Microbacteriaceae</taxon>
        <taxon>Agrococcus</taxon>
    </lineage>
</organism>
<reference evidence="5" key="1">
    <citation type="journal article" date="2019" name="Int. J. Syst. Evol. Microbiol.">
        <title>The Global Catalogue of Microorganisms (GCM) 10K type strain sequencing project: providing services to taxonomists for standard genome sequencing and annotation.</title>
        <authorList>
            <consortium name="The Broad Institute Genomics Platform"/>
            <consortium name="The Broad Institute Genome Sequencing Center for Infectious Disease"/>
            <person name="Wu L."/>
            <person name="Ma J."/>
        </authorList>
    </citation>
    <scope>NUCLEOTIDE SEQUENCE [LARGE SCALE GENOMIC DNA]</scope>
    <source>
        <strain evidence="5">JCM 12398</strain>
    </source>
</reference>
<proteinExistence type="predicted"/>
<dbReference type="SMART" id="SM01007">
    <property type="entry name" value="Aldolase_II"/>
    <property type="match status" value="1"/>
</dbReference>
<dbReference type="SUPFAM" id="SSF53639">
    <property type="entry name" value="AraD/HMP-PK domain-like"/>
    <property type="match status" value="1"/>
</dbReference>
<dbReference type="RefSeq" id="WP_343919357.1">
    <property type="nucleotide sequence ID" value="NZ_BAAAKK010000004.1"/>
</dbReference>
<evidence type="ECO:0000256" key="2">
    <source>
        <dbReference type="ARBA" id="ARBA00023239"/>
    </source>
</evidence>
<evidence type="ECO:0000313" key="5">
    <source>
        <dbReference type="Proteomes" id="UP001501266"/>
    </source>
</evidence>
<evidence type="ECO:0000259" key="3">
    <source>
        <dbReference type="SMART" id="SM01007"/>
    </source>
</evidence>
<keyword evidence="1" id="KW-0479">Metal-binding</keyword>
<name>A0ABP4JIW6_9MICO</name>
<comment type="caution">
    <text evidence="4">The sequence shown here is derived from an EMBL/GenBank/DDBJ whole genome shotgun (WGS) entry which is preliminary data.</text>
</comment>
<keyword evidence="2" id="KW-0456">Lyase</keyword>
<dbReference type="EMBL" id="BAAAKK010000004">
    <property type="protein sequence ID" value="GAA1423074.1"/>
    <property type="molecule type" value="Genomic_DNA"/>
</dbReference>
<feature type="domain" description="Class II aldolase/adducin N-terminal" evidence="3">
    <location>
        <begin position="7"/>
        <end position="221"/>
    </location>
</feature>
<dbReference type="PANTHER" id="PTHR22789:SF0">
    <property type="entry name" value="3-OXO-TETRONATE 4-PHOSPHATE DECARBOXYLASE-RELATED"/>
    <property type="match status" value="1"/>
</dbReference>
<dbReference type="InterPro" id="IPR050197">
    <property type="entry name" value="Aldolase_class_II_sugar_metab"/>
</dbReference>
<dbReference type="PANTHER" id="PTHR22789">
    <property type="entry name" value="FUCULOSE PHOSPHATE ALDOLASE"/>
    <property type="match status" value="1"/>
</dbReference>
<keyword evidence="5" id="KW-1185">Reference proteome</keyword>